<keyword evidence="2" id="KW-0813">Transport</keyword>
<feature type="transmembrane region" description="Helical" evidence="7">
    <location>
        <begin position="352"/>
        <end position="373"/>
    </location>
</feature>
<evidence type="ECO:0000256" key="7">
    <source>
        <dbReference type="SAM" id="Phobius"/>
    </source>
</evidence>
<dbReference type="FunFam" id="1.20.1250.20:FF:000012">
    <property type="entry name" value="Nucleoside permease NupG"/>
    <property type="match status" value="1"/>
</dbReference>
<evidence type="ECO:0000256" key="4">
    <source>
        <dbReference type="ARBA" id="ARBA00022692"/>
    </source>
</evidence>
<dbReference type="NCBIfam" id="TIGR00889">
    <property type="entry name" value="2A0110"/>
    <property type="match status" value="1"/>
</dbReference>
<dbReference type="Gene3D" id="1.20.1250.20">
    <property type="entry name" value="MFS general substrate transporter like domains"/>
    <property type="match status" value="2"/>
</dbReference>
<proteinExistence type="predicted"/>
<keyword evidence="5 7" id="KW-1133">Transmembrane helix</keyword>
<protein>
    <submittedName>
        <fullName evidence="9">MFS transporter</fullName>
    </submittedName>
</protein>
<feature type="transmembrane region" description="Helical" evidence="7">
    <location>
        <begin position="137"/>
        <end position="159"/>
    </location>
</feature>
<name>A0AAD0SGP3_9GAMM</name>
<comment type="subcellular location">
    <subcellularLocation>
        <location evidence="1">Cell membrane</location>
        <topology evidence="1">Multi-pass membrane protein</topology>
    </subcellularLocation>
</comment>
<keyword evidence="10" id="KW-1185">Reference proteome</keyword>
<evidence type="ECO:0000256" key="2">
    <source>
        <dbReference type="ARBA" id="ARBA00022448"/>
    </source>
</evidence>
<dbReference type="KEGG" id="lbq:CKQ53_11665"/>
<dbReference type="SUPFAM" id="SSF103473">
    <property type="entry name" value="MFS general substrate transporter"/>
    <property type="match status" value="1"/>
</dbReference>
<dbReference type="InterPro" id="IPR004740">
    <property type="entry name" value="Nuc_H_symport"/>
</dbReference>
<dbReference type="PANTHER" id="PTHR23522:SF9">
    <property type="entry name" value="XANTHOSINE PERMEASE"/>
    <property type="match status" value="1"/>
</dbReference>
<dbReference type="PROSITE" id="PS50850">
    <property type="entry name" value="MFS"/>
    <property type="match status" value="1"/>
</dbReference>
<dbReference type="CDD" id="cd06177">
    <property type="entry name" value="MFS_NHS"/>
    <property type="match status" value="1"/>
</dbReference>
<dbReference type="PANTHER" id="PTHR23522">
    <property type="entry name" value="BLL5896 PROTEIN"/>
    <property type="match status" value="1"/>
</dbReference>
<dbReference type="Proteomes" id="UP000263881">
    <property type="component" value="Chromosome"/>
</dbReference>
<accession>A0AAD0SGP3</accession>
<dbReference type="AlphaFoldDB" id="A0AAD0SGP3"/>
<keyword evidence="6 7" id="KW-0472">Membrane</keyword>
<evidence type="ECO:0000313" key="9">
    <source>
        <dbReference type="EMBL" id="AXW87567.1"/>
    </source>
</evidence>
<dbReference type="Pfam" id="PF03825">
    <property type="entry name" value="Nuc_H_symport"/>
    <property type="match status" value="1"/>
</dbReference>
<feature type="transmembrane region" description="Helical" evidence="7">
    <location>
        <begin position="75"/>
        <end position="93"/>
    </location>
</feature>
<gene>
    <name evidence="9" type="ORF">CKQ53_11665</name>
</gene>
<dbReference type="InterPro" id="IPR036259">
    <property type="entry name" value="MFS_trans_sf"/>
</dbReference>
<organism evidence="9 10">
    <name type="scientific">Lonsdalea britannica</name>
    <dbReference type="NCBI Taxonomy" id="1082704"/>
    <lineage>
        <taxon>Bacteria</taxon>
        <taxon>Pseudomonadati</taxon>
        <taxon>Pseudomonadota</taxon>
        <taxon>Gammaproteobacteria</taxon>
        <taxon>Enterobacterales</taxon>
        <taxon>Pectobacteriaceae</taxon>
        <taxon>Lonsdalea</taxon>
    </lineage>
</organism>
<feature type="domain" description="Major facilitator superfamily (MFS) profile" evidence="8">
    <location>
        <begin position="213"/>
        <end position="421"/>
    </location>
</feature>
<feature type="transmembrane region" description="Helical" evidence="7">
    <location>
        <begin position="215"/>
        <end position="234"/>
    </location>
</feature>
<evidence type="ECO:0000256" key="1">
    <source>
        <dbReference type="ARBA" id="ARBA00004651"/>
    </source>
</evidence>
<keyword evidence="4 7" id="KW-0812">Transmembrane</keyword>
<feature type="transmembrane region" description="Helical" evidence="7">
    <location>
        <begin position="99"/>
        <end position="125"/>
    </location>
</feature>
<feature type="transmembrane region" description="Helical" evidence="7">
    <location>
        <begin position="310"/>
        <end position="331"/>
    </location>
</feature>
<dbReference type="RefSeq" id="WP_085651954.1">
    <property type="nucleotide sequence ID" value="NZ_LUTN01000011.1"/>
</dbReference>
<feature type="transmembrane region" description="Helical" evidence="7">
    <location>
        <begin position="254"/>
        <end position="279"/>
    </location>
</feature>
<evidence type="ECO:0000256" key="3">
    <source>
        <dbReference type="ARBA" id="ARBA00022475"/>
    </source>
</evidence>
<feature type="transmembrane region" description="Helical" evidence="7">
    <location>
        <begin position="46"/>
        <end position="66"/>
    </location>
</feature>
<reference evidence="9 10" key="1">
    <citation type="submission" date="2017-08" db="EMBL/GenBank/DDBJ databases">
        <title>Comparative genomics of bacteria isolated from necrotic lesions of AOD affected trees.</title>
        <authorList>
            <person name="Doonan J."/>
            <person name="Denman S."/>
            <person name="McDonald J.E."/>
        </authorList>
    </citation>
    <scope>NUCLEOTIDE SEQUENCE [LARGE SCALE GENOMIC DNA]</scope>
    <source>
        <strain evidence="9 10">477</strain>
    </source>
</reference>
<feature type="transmembrane region" description="Helical" evidence="7">
    <location>
        <begin position="286"/>
        <end position="304"/>
    </location>
</feature>
<evidence type="ECO:0000256" key="5">
    <source>
        <dbReference type="ARBA" id="ARBA00022989"/>
    </source>
</evidence>
<dbReference type="GO" id="GO:0015212">
    <property type="term" value="F:cytidine transmembrane transporter activity"/>
    <property type="evidence" value="ECO:0007669"/>
    <property type="project" value="TreeGrafter"/>
</dbReference>
<dbReference type="GO" id="GO:0005886">
    <property type="term" value="C:plasma membrane"/>
    <property type="evidence" value="ECO:0007669"/>
    <property type="project" value="UniProtKB-SubCell"/>
</dbReference>
<keyword evidence="3" id="KW-1003">Cell membrane</keyword>
<feature type="transmembrane region" description="Helical" evidence="7">
    <location>
        <begin position="165"/>
        <end position="183"/>
    </location>
</feature>
<dbReference type="GO" id="GO:0015213">
    <property type="term" value="F:uridine transmembrane transporter activity"/>
    <property type="evidence" value="ECO:0007669"/>
    <property type="project" value="TreeGrafter"/>
</dbReference>
<evidence type="ECO:0000259" key="8">
    <source>
        <dbReference type="PROSITE" id="PS50850"/>
    </source>
</evidence>
<dbReference type="InterPro" id="IPR020846">
    <property type="entry name" value="MFS_dom"/>
</dbReference>
<sequence>MSNVFSISLRLKTMFFLQYFIWGCWLVTLGSYMINTLHFTGVQVGMAYSAKGLASLVVPGLAGIIADRWIRANRLYGLCHLLGAIALYLAAQATDPMMMFWVMLLNAVAYMPSMSLSNSIAYFALEQHGLDRVKDFPSARVYGTVGFILAMWTVSFGQIELSNNQLYLASSASLLLALYSLTLPRCSLYREGGSTRLFNALGLGALSLFKTPRMAVFFIFAMLLGAALQVSNTFSNPFLHDFARNPLYQSSLAATYPSVLLSLSQISEVFFILTIPFFLRRYGIKRVMLISMFAWTLRFLFFAYGDPLGMGFLLLVLSMIIYGCAFDFFNISGAIFVDTEVDSRFRASAQGMFMSMVNGLGAYLGALASGGVVDLFTTAGVKDWQAIWLTFSGYTLVLGCVFAVAFRYRHQSRQTVSGSAT</sequence>
<dbReference type="EMBL" id="CP023009">
    <property type="protein sequence ID" value="AXW87567.1"/>
    <property type="molecule type" value="Genomic_DNA"/>
</dbReference>
<evidence type="ECO:0000313" key="10">
    <source>
        <dbReference type="Proteomes" id="UP000263881"/>
    </source>
</evidence>
<feature type="transmembrane region" description="Helical" evidence="7">
    <location>
        <begin position="385"/>
        <end position="406"/>
    </location>
</feature>
<feature type="transmembrane region" description="Helical" evidence="7">
    <location>
        <begin position="15"/>
        <end position="34"/>
    </location>
</feature>
<evidence type="ECO:0000256" key="6">
    <source>
        <dbReference type="ARBA" id="ARBA00023136"/>
    </source>
</evidence>